<feature type="domain" description="Amino acid transporter transmembrane" evidence="7">
    <location>
        <begin position="41"/>
        <end position="400"/>
    </location>
</feature>
<feature type="transmembrane region" description="Helical" evidence="6">
    <location>
        <begin position="311"/>
        <end position="332"/>
    </location>
</feature>
<evidence type="ECO:0000256" key="3">
    <source>
        <dbReference type="ARBA" id="ARBA00022970"/>
    </source>
</evidence>
<keyword evidence="9" id="KW-1185">Reference proteome</keyword>
<feature type="transmembrane region" description="Helical" evidence="6">
    <location>
        <begin position="353"/>
        <end position="371"/>
    </location>
</feature>
<accession>A0A2V0PP45</accession>
<name>A0A2V0PP45_9CHLO</name>
<feature type="transmembrane region" description="Helical" evidence="6">
    <location>
        <begin position="271"/>
        <end position="291"/>
    </location>
</feature>
<dbReference type="GO" id="GO:0016020">
    <property type="term" value="C:membrane"/>
    <property type="evidence" value="ECO:0007669"/>
    <property type="project" value="UniProtKB-SubCell"/>
</dbReference>
<proteinExistence type="predicted"/>
<evidence type="ECO:0000256" key="6">
    <source>
        <dbReference type="SAM" id="Phobius"/>
    </source>
</evidence>
<evidence type="ECO:0000256" key="1">
    <source>
        <dbReference type="ARBA" id="ARBA00004141"/>
    </source>
</evidence>
<evidence type="ECO:0000256" key="2">
    <source>
        <dbReference type="ARBA" id="ARBA00022692"/>
    </source>
</evidence>
<feature type="transmembrane region" description="Helical" evidence="6">
    <location>
        <begin position="377"/>
        <end position="399"/>
    </location>
</feature>
<evidence type="ECO:0000313" key="9">
    <source>
        <dbReference type="Proteomes" id="UP000247498"/>
    </source>
</evidence>
<feature type="transmembrane region" description="Helical" evidence="6">
    <location>
        <begin position="232"/>
        <end position="250"/>
    </location>
</feature>
<evidence type="ECO:0000256" key="4">
    <source>
        <dbReference type="ARBA" id="ARBA00022989"/>
    </source>
</evidence>
<reference evidence="8 9" key="1">
    <citation type="journal article" date="2018" name="Sci. Rep.">
        <title>Raphidocelis subcapitata (=Pseudokirchneriella subcapitata) provides an insight into genome evolution and environmental adaptations in the Sphaeropleales.</title>
        <authorList>
            <person name="Suzuki S."/>
            <person name="Yamaguchi H."/>
            <person name="Nakajima N."/>
            <person name="Kawachi M."/>
        </authorList>
    </citation>
    <scope>NUCLEOTIDE SEQUENCE [LARGE SCALE GENOMIC DNA]</scope>
    <source>
        <strain evidence="8 9">NIES-35</strain>
    </source>
</reference>
<evidence type="ECO:0000256" key="5">
    <source>
        <dbReference type="ARBA" id="ARBA00023136"/>
    </source>
</evidence>
<organism evidence="8 9">
    <name type="scientific">Raphidocelis subcapitata</name>
    <dbReference type="NCBI Taxonomy" id="307507"/>
    <lineage>
        <taxon>Eukaryota</taxon>
        <taxon>Viridiplantae</taxon>
        <taxon>Chlorophyta</taxon>
        <taxon>core chlorophytes</taxon>
        <taxon>Chlorophyceae</taxon>
        <taxon>CS clade</taxon>
        <taxon>Sphaeropleales</taxon>
        <taxon>Selenastraceae</taxon>
        <taxon>Raphidocelis</taxon>
    </lineage>
</organism>
<dbReference type="GO" id="GO:0015179">
    <property type="term" value="F:L-amino acid transmembrane transporter activity"/>
    <property type="evidence" value="ECO:0007669"/>
    <property type="project" value="TreeGrafter"/>
</dbReference>
<dbReference type="EMBL" id="BDRX01000173">
    <property type="protein sequence ID" value="GBF99780.1"/>
    <property type="molecule type" value="Genomic_DNA"/>
</dbReference>
<feature type="transmembrane region" description="Helical" evidence="6">
    <location>
        <begin position="156"/>
        <end position="176"/>
    </location>
</feature>
<keyword evidence="3" id="KW-0029">Amino-acid transport</keyword>
<comment type="subcellular location">
    <subcellularLocation>
        <location evidence="1">Membrane</location>
        <topology evidence="1">Multi-pass membrane protein</topology>
    </subcellularLocation>
</comment>
<dbReference type="AlphaFoldDB" id="A0A2V0PP45"/>
<feature type="transmembrane region" description="Helical" evidence="6">
    <location>
        <begin position="511"/>
        <end position="533"/>
    </location>
</feature>
<dbReference type="InterPro" id="IPR013057">
    <property type="entry name" value="AA_transpt_TM"/>
</dbReference>
<keyword evidence="4 6" id="KW-1133">Transmembrane helix</keyword>
<keyword evidence="5 6" id="KW-0472">Membrane</keyword>
<dbReference type="OrthoDB" id="513400at2759"/>
<dbReference type="Proteomes" id="UP000247498">
    <property type="component" value="Unassembled WGS sequence"/>
</dbReference>
<comment type="caution">
    <text evidence="8">The sequence shown here is derived from an EMBL/GenBank/DDBJ whole genome shotgun (WGS) entry which is preliminary data.</text>
</comment>
<keyword evidence="2 6" id="KW-0812">Transmembrane</keyword>
<gene>
    <name evidence="8" type="ORF">Rsub_12220</name>
</gene>
<dbReference type="PANTHER" id="PTHR22950">
    <property type="entry name" value="AMINO ACID TRANSPORTER"/>
    <property type="match status" value="1"/>
</dbReference>
<dbReference type="PANTHER" id="PTHR22950:SF702">
    <property type="entry name" value="AMINO ACID TRANSPORTER PROTEIN"/>
    <property type="match status" value="1"/>
</dbReference>
<evidence type="ECO:0000313" key="8">
    <source>
        <dbReference type="EMBL" id="GBF99780.1"/>
    </source>
</evidence>
<evidence type="ECO:0000259" key="7">
    <source>
        <dbReference type="Pfam" id="PF01490"/>
    </source>
</evidence>
<feature type="transmembrane region" description="Helical" evidence="6">
    <location>
        <begin position="188"/>
        <end position="212"/>
    </location>
</feature>
<dbReference type="Pfam" id="PF01490">
    <property type="entry name" value="Aa_trans"/>
    <property type="match status" value="1"/>
</dbReference>
<dbReference type="STRING" id="307507.A0A2V0PP45"/>
<keyword evidence="3" id="KW-0813">Transport</keyword>
<sequence>MAPGHAAAPGPGQLPVAWVVEDEPASLDPYYAGDTARRAYRSAVFTLSLGVLGSSVLPLPFAICNTGVLMGLATMAVVAWTNCATSRMLINAAGRTGRHTYEGLAEWAGGAPWRLATQASLLLLLWGTLTSGLALISDVALVAAHHAFPRGGVPPWMSGRVLMAAMAVGVLFPLCLQRHMRQLETAATAGVGLVLGLIALLAVRAAAAGFPGIRDGEVPLWRMRLDGRLPEAFSILAYAFYMQPMMMALLPEMPAGAAGLRALTAAVRTTLYGVAFSIYAAMGICGAALFGSRTQGNVMVNHIVEGRVPTLCLYGAMLLYLALGMTTTQYALRISLDTLLLGEGAPFTRRRQVALTALGIGSALAVAAVAPGAAEKLISVVGATGVCLVSYLIPVAVALRGHARGWRHPDDEAAAEAAARYRAWHDGSGSGGGAASAAAAAAARLTVPLLGDGGAAEPAGDAACAADGGSSAAKGGSSRSCGVDRAGLFGFARRCWRGEWRATWEGLWEPVLVGAIGLGFSTAALWTAVAALVDRDGGDGGGEGAAA</sequence>
<protein>
    <submittedName>
        <fullName evidence="8">Amino acid transporter</fullName>
    </submittedName>
</protein>
<feature type="transmembrane region" description="Helical" evidence="6">
    <location>
        <begin position="121"/>
        <end position="144"/>
    </location>
</feature>
<feature type="transmembrane region" description="Helical" evidence="6">
    <location>
        <begin position="69"/>
        <end position="90"/>
    </location>
</feature>
<dbReference type="InParanoid" id="A0A2V0PP45"/>